<protein>
    <submittedName>
        <fullName evidence="1">Uncharacterized protein</fullName>
    </submittedName>
</protein>
<accession>X1NK11</accession>
<proteinExistence type="predicted"/>
<dbReference type="AlphaFoldDB" id="X1NK11"/>
<comment type="caution">
    <text evidence="1">The sequence shown here is derived from an EMBL/GenBank/DDBJ whole genome shotgun (WGS) entry which is preliminary data.</text>
</comment>
<dbReference type="EMBL" id="BARV01013878">
    <property type="protein sequence ID" value="GAI27135.1"/>
    <property type="molecule type" value="Genomic_DNA"/>
</dbReference>
<name>X1NK11_9ZZZZ</name>
<gene>
    <name evidence="1" type="ORF">S06H3_24721</name>
</gene>
<reference evidence="1" key="1">
    <citation type="journal article" date="2014" name="Front. Microbiol.">
        <title>High frequency of phylogenetically diverse reductive dehalogenase-homologous genes in deep subseafloor sedimentary metagenomes.</title>
        <authorList>
            <person name="Kawai M."/>
            <person name="Futagami T."/>
            <person name="Toyoda A."/>
            <person name="Takaki Y."/>
            <person name="Nishi S."/>
            <person name="Hori S."/>
            <person name="Arai W."/>
            <person name="Tsubouchi T."/>
            <person name="Morono Y."/>
            <person name="Uchiyama I."/>
            <person name="Ito T."/>
            <person name="Fujiyama A."/>
            <person name="Inagaki F."/>
            <person name="Takami H."/>
        </authorList>
    </citation>
    <scope>NUCLEOTIDE SEQUENCE</scope>
    <source>
        <strain evidence="1">Expedition CK06-06</strain>
    </source>
</reference>
<evidence type="ECO:0000313" key="1">
    <source>
        <dbReference type="EMBL" id="GAI27135.1"/>
    </source>
</evidence>
<organism evidence="1">
    <name type="scientific">marine sediment metagenome</name>
    <dbReference type="NCBI Taxonomy" id="412755"/>
    <lineage>
        <taxon>unclassified sequences</taxon>
        <taxon>metagenomes</taxon>
        <taxon>ecological metagenomes</taxon>
    </lineage>
</organism>
<sequence>MTVFNHRFTVKRFPEKTKTDKKVRVYPPTGIDGAQAGISLFKWEAHHRKRVD</sequence>